<gene>
    <name evidence="9" type="ORF">IV203_014323</name>
    <name evidence="10" type="ORF">IV203_014334</name>
    <name evidence="11" type="ORF">IV203_014347</name>
    <name evidence="7" type="ORF">IV203_024984</name>
    <name evidence="8" type="ORF">IV203_024993</name>
</gene>
<evidence type="ECO:0000313" key="12">
    <source>
        <dbReference type="Proteomes" id="UP000693970"/>
    </source>
</evidence>
<evidence type="ECO:0000256" key="4">
    <source>
        <dbReference type="ARBA" id="ARBA00022691"/>
    </source>
</evidence>
<dbReference type="EMBL" id="JAGRRH010000014">
    <property type="protein sequence ID" value="KAG7357747.1"/>
    <property type="molecule type" value="Genomic_DNA"/>
</dbReference>
<evidence type="ECO:0000256" key="1">
    <source>
        <dbReference type="ARBA" id="ARBA00012880"/>
    </source>
</evidence>
<organism evidence="11 12">
    <name type="scientific">Nitzschia inconspicua</name>
    <dbReference type="NCBI Taxonomy" id="303405"/>
    <lineage>
        <taxon>Eukaryota</taxon>
        <taxon>Sar</taxon>
        <taxon>Stramenopiles</taxon>
        <taxon>Ochrophyta</taxon>
        <taxon>Bacillariophyta</taxon>
        <taxon>Bacillariophyceae</taxon>
        <taxon>Bacillariophycidae</taxon>
        <taxon>Bacillariales</taxon>
        <taxon>Bacillariaceae</taxon>
        <taxon>Nitzschia</taxon>
    </lineage>
</organism>
<dbReference type="EMBL" id="JAGRRH010000014">
    <property type="protein sequence ID" value="KAG7357736.1"/>
    <property type="molecule type" value="Genomic_DNA"/>
</dbReference>
<dbReference type="OrthoDB" id="186626at2759"/>
<dbReference type="GO" id="GO:0032259">
    <property type="term" value="P:methylation"/>
    <property type="evidence" value="ECO:0007669"/>
    <property type="project" value="UniProtKB-KW"/>
</dbReference>
<keyword evidence="3" id="KW-0808">Transferase</keyword>
<keyword evidence="12" id="KW-1185">Reference proteome</keyword>
<dbReference type="EMBL" id="JAGRRH010000014">
    <property type="protein sequence ID" value="KAG7357760.1"/>
    <property type="molecule type" value="Genomic_DNA"/>
</dbReference>
<keyword evidence="4" id="KW-0949">S-adenosyl-L-methionine</keyword>
<dbReference type="Proteomes" id="UP000693970">
    <property type="component" value="Unassembled WGS sequence"/>
</dbReference>
<reference evidence="11" key="1">
    <citation type="journal article" date="2021" name="Sci. Rep.">
        <title>Diploid genomic architecture of Nitzschia inconspicua, an elite biomass production diatom.</title>
        <authorList>
            <person name="Oliver A."/>
            <person name="Podell S."/>
            <person name="Pinowska A."/>
            <person name="Traller J.C."/>
            <person name="Smith S.R."/>
            <person name="McClure R."/>
            <person name="Beliaev A."/>
            <person name="Bohutskyi P."/>
            <person name="Hill E.A."/>
            <person name="Rabines A."/>
            <person name="Zheng H."/>
            <person name="Allen L.Z."/>
            <person name="Kuo A."/>
            <person name="Grigoriev I.V."/>
            <person name="Allen A.E."/>
            <person name="Hazlebeck D."/>
            <person name="Allen E.E."/>
        </authorList>
    </citation>
    <scope>NUCLEOTIDE SEQUENCE</scope>
    <source>
        <strain evidence="11">Hildebrandi</strain>
    </source>
</reference>
<dbReference type="PANTHER" id="PTHR43836:SF2">
    <property type="entry name" value="CATECHOL O-METHYLTRANSFERASE 1-RELATED"/>
    <property type="match status" value="1"/>
</dbReference>
<name>A0A9K3PS29_9STRA</name>
<evidence type="ECO:0000313" key="11">
    <source>
        <dbReference type="EMBL" id="KAG7357760.1"/>
    </source>
</evidence>
<keyword evidence="5" id="KW-0128">Catecholamine metabolism</keyword>
<accession>A0A9K3PS29</accession>
<protein>
    <recommendedName>
        <fullName evidence="1">catechol O-methyltransferase</fullName>
        <ecNumber evidence="1">2.1.1.6</ecNumber>
    </recommendedName>
</protein>
<dbReference type="InterPro" id="IPR002935">
    <property type="entry name" value="SAM_O-MeTrfase"/>
</dbReference>
<evidence type="ECO:0000256" key="6">
    <source>
        <dbReference type="SAM" id="MobiDB-lite"/>
    </source>
</evidence>
<dbReference type="AlphaFoldDB" id="A0A9K3PS29"/>
<evidence type="ECO:0000256" key="5">
    <source>
        <dbReference type="ARBA" id="ARBA00022939"/>
    </source>
</evidence>
<evidence type="ECO:0000256" key="2">
    <source>
        <dbReference type="ARBA" id="ARBA00022603"/>
    </source>
</evidence>
<evidence type="ECO:0000313" key="10">
    <source>
        <dbReference type="EMBL" id="KAG7357747.1"/>
    </source>
</evidence>
<reference evidence="11" key="2">
    <citation type="submission" date="2021-04" db="EMBL/GenBank/DDBJ databases">
        <authorList>
            <person name="Podell S."/>
        </authorList>
    </citation>
    <scope>NUCLEOTIDE SEQUENCE</scope>
    <source>
        <strain evidence="11">Hildebrandi</strain>
    </source>
</reference>
<dbReference type="EMBL" id="JAGRRH010000029">
    <property type="protein sequence ID" value="KAG7339943.1"/>
    <property type="molecule type" value="Genomic_DNA"/>
</dbReference>
<evidence type="ECO:0000313" key="7">
    <source>
        <dbReference type="EMBL" id="KAG7339934.1"/>
    </source>
</evidence>
<keyword evidence="2" id="KW-0489">Methyltransferase</keyword>
<dbReference type="EC" id="2.1.1.6" evidence="1"/>
<comment type="caution">
    <text evidence="11">The sequence shown here is derived from an EMBL/GenBank/DDBJ whole genome shotgun (WGS) entry which is preliminary data.</text>
</comment>
<dbReference type="GO" id="GO:0016206">
    <property type="term" value="F:catechol O-methyltransferase activity"/>
    <property type="evidence" value="ECO:0007669"/>
    <property type="project" value="UniProtKB-EC"/>
</dbReference>
<proteinExistence type="predicted"/>
<evidence type="ECO:0000313" key="9">
    <source>
        <dbReference type="EMBL" id="KAG7357736.1"/>
    </source>
</evidence>
<sequence>MMDPFECFDDDDDDDDDVIDYNNDLGDNDSNSKTTSTCVVRDDLCGVLAFHAGTEAALLQYVQSKMIPPTPTPTAAVKLSKLCSSHLPQQLMMSTIRQAETLLHHVDEFCLSRHWMMHIGTEKGTSLRPFLLECFDTYQQKQQQQNIDGNRVSRPFQMLELGTYCGYSAIFLVKTLLEECLQRQQQQARSDKDTGMTTTTVFRLTTVDVVEQHVKIAREMIRLAGVESYIDLVLLTQEDDDDDDDDDDDHNHTNNNHLSLSSHPSVKGHYEFVFLDHDKSLYLSDLQALERTHRIRRGTYVAADNVIFAQIDEYRQYLQRLASHQVVTTRLEEGYLEYSSPERQHRIMDGTPQSNDAAQLLKDGIELSIYLKDPVLVDLHLI</sequence>
<feature type="compositionally biased region" description="Low complexity" evidence="6">
    <location>
        <begin position="253"/>
        <end position="262"/>
    </location>
</feature>
<feature type="region of interest" description="Disordered" evidence="6">
    <location>
        <begin position="240"/>
        <end position="262"/>
    </location>
</feature>
<dbReference type="PANTHER" id="PTHR43836">
    <property type="entry name" value="CATECHOL O-METHYLTRANSFERASE 1-RELATED"/>
    <property type="match status" value="1"/>
</dbReference>
<dbReference type="PROSITE" id="PS51682">
    <property type="entry name" value="SAM_OMT_I"/>
    <property type="match status" value="1"/>
</dbReference>
<dbReference type="GO" id="GO:0006584">
    <property type="term" value="P:catecholamine metabolic process"/>
    <property type="evidence" value="ECO:0007669"/>
    <property type="project" value="UniProtKB-KW"/>
</dbReference>
<evidence type="ECO:0000313" key="8">
    <source>
        <dbReference type="EMBL" id="KAG7339943.1"/>
    </source>
</evidence>
<dbReference type="EMBL" id="JAGRRH010000029">
    <property type="protein sequence ID" value="KAG7339934.1"/>
    <property type="molecule type" value="Genomic_DNA"/>
</dbReference>
<evidence type="ECO:0000256" key="3">
    <source>
        <dbReference type="ARBA" id="ARBA00022679"/>
    </source>
</evidence>